<name>A0A8B6X8L5_9BURK</name>
<evidence type="ECO:0000313" key="3">
    <source>
        <dbReference type="Proteomes" id="UP000675920"/>
    </source>
</evidence>
<dbReference type="Proteomes" id="UP000675920">
    <property type="component" value="Unplaced"/>
</dbReference>
<dbReference type="OrthoDB" id="7054794at2"/>
<feature type="compositionally biased region" description="Polar residues" evidence="1">
    <location>
        <begin position="112"/>
        <end position="125"/>
    </location>
</feature>
<feature type="signal peptide" evidence="2">
    <location>
        <begin position="1"/>
        <end position="29"/>
    </location>
</feature>
<keyword evidence="2" id="KW-0732">Signal</keyword>
<evidence type="ECO:0000256" key="2">
    <source>
        <dbReference type="SAM" id="SignalP"/>
    </source>
</evidence>
<evidence type="ECO:0008006" key="5">
    <source>
        <dbReference type="Google" id="ProtNLM"/>
    </source>
</evidence>
<keyword evidence="3" id="KW-1185">Reference proteome</keyword>
<evidence type="ECO:0000313" key="4">
    <source>
        <dbReference type="RefSeq" id="WP_051378633.1"/>
    </source>
</evidence>
<proteinExistence type="predicted"/>
<organism evidence="3 4">
    <name type="scientific">Derxia gummosa DSM 723</name>
    <dbReference type="NCBI Taxonomy" id="1121388"/>
    <lineage>
        <taxon>Bacteria</taxon>
        <taxon>Pseudomonadati</taxon>
        <taxon>Pseudomonadota</taxon>
        <taxon>Betaproteobacteria</taxon>
        <taxon>Burkholderiales</taxon>
        <taxon>Alcaligenaceae</taxon>
        <taxon>Derxia</taxon>
    </lineage>
</organism>
<protein>
    <recommendedName>
        <fullName evidence="5">Secreted protein</fullName>
    </recommendedName>
</protein>
<evidence type="ECO:0000256" key="1">
    <source>
        <dbReference type="SAM" id="MobiDB-lite"/>
    </source>
</evidence>
<sequence length="367" mass="39654">MNRIPSYLRPLALVLALDAGFWAAGAAQAASQAAARPTPAAAAPLSQVASQPSANTLAAARLQAGTEPGSAPVRITGGGGGGISQERSFPRIEPAPWRGPRTPDGQPDVQGHWSNTVANHNNWTDPQGGIPGDPAARGRPQGPRDQRAVSRVSDPPDGQLPYQPWARAKQEEFLANFHNPTQPQYIEPLARCAPAGVPKSFTWHGYEIRQFPGYVLFLFNSGTRLVHLDGKPHLPAAIKLWNADSRGHWEGNTLVVDVTNNNGKALLGRTGDFVGPNAHITERYIFSADNARYNYVATVDDPETFTRPWTMTIPARRWTETDKPNGWHFETTLGKDGDGRTVIEREERICVENNGGFGNVATGGGGR</sequence>
<dbReference type="RefSeq" id="WP_051378633.1">
    <property type="nucleotide sequence ID" value="NZ_AXWS01000013.1"/>
</dbReference>
<accession>A0A8B6X8L5</accession>
<feature type="chain" id="PRO_5034877283" description="Secreted protein" evidence="2">
    <location>
        <begin position="30"/>
        <end position="367"/>
    </location>
</feature>
<reference evidence="4" key="1">
    <citation type="submission" date="2025-08" db="UniProtKB">
        <authorList>
            <consortium name="RefSeq"/>
        </authorList>
    </citation>
    <scope>IDENTIFICATION</scope>
</reference>
<feature type="region of interest" description="Disordered" evidence="1">
    <location>
        <begin position="63"/>
        <end position="160"/>
    </location>
</feature>
<dbReference type="AlphaFoldDB" id="A0A8B6X8L5"/>